<protein>
    <recommendedName>
        <fullName evidence="3">Nucleotidyl transferase AbiEii/AbiGii toxin family protein</fullName>
    </recommendedName>
</protein>
<sequence>MKKTIFHYDILDKQRRSVLPLLKQFKSKFYLAGGTGLALQLGHRDSIDFDFFSPKPIDTVKLYVEVKETFVGYKIKKIQEEKNTLTVVLNQKIKISFFTYPYKLISPVVVDEYLRLASVSDIAAMKFSTIISRATNKDYIDIYYILQNGYDLSQLLQFAEKKFKDLERNLILKSLVYFVDVTKEPIRFITTPVAWQQVQTDLKKAVQQLKI</sequence>
<accession>A0A0G0RP91</accession>
<organism evidence="1 2">
    <name type="scientific">Candidatus Falkowbacteria bacterium GW2011_GWA2_39_24</name>
    <dbReference type="NCBI Taxonomy" id="1618634"/>
    <lineage>
        <taxon>Bacteria</taxon>
        <taxon>Candidatus Falkowiibacteriota</taxon>
    </lineage>
</organism>
<comment type="caution">
    <text evidence="1">The sequence shown here is derived from an EMBL/GenBank/DDBJ whole genome shotgun (WGS) entry which is preliminary data.</text>
</comment>
<evidence type="ECO:0000313" key="2">
    <source>
        <dbReference type="Proteomes" id="UP000034048"/>
    </source>
</evidence>
<evidence type="ECO:0000313" key="1">
    <source>
        <dbReference type="EMBL" id="KKR15422.1"/>
    </source>
</evidence>
<dbReference type="Pfam" id="PF08843">
    <property type="entry name" value="AbiEii"/>
    <property type="match status" value="1"/>
</dbReference>
<dbReference type="PATRIC" id="fig|1618634.3.peg.34"/>
<dbReference type="InterPro" id="IPR014942">
    <property type="entry name" value="AbiEii"/>
</dbReference>
<gene>
    <name evidence="1" type="ORF">UT42_C0002G0003</name>
</gene>
<proteinExistence type="predicted"/>
<name>A0A0G0RP91_9BACT</name>
<dbReference type="AlphaFoldDB" id="A0A0G0RP91"/>
<dbReference type="EMBL" id="LBWS01000002">
    <property type="protein sequence ID" value="KKR15422.1"/>
    <property type="molecule type" value="Genomic_DNA"/>
</dbReference>
<evidence type="ECO:0008006" key="3">
    <source>
        <dbReference type="Google" id="ProtNLM"/>
    </source>
</evidence>
<reference evidence="1 2" key="1">
    <citation type="journal article" date="2015" name="Nature">
        <title>rRNA introns, odd ribosomes, and small enigmatic genomes across a large radiation of phyla.</title>
        <authorList>
            <person name="Brown C.T."/>
            <person name="Hug L.A."/>
            <person name="Thomas B.C."/>
            <person name="Sharon I."/>
            <person name="Castelle C.J."/>
            <person name="Singh A."/>
            <person name="Wilkins M.J."/>
            <person name="Williams K.H."/>
            <person name="Banfield J.F."/>
        </authorList>
    </citation>
    <scope>NUCLEOTIDE SEQUENCE [LARGE SCALE GENOMIC DNA]</scope>
</reference>
<dbReference type="Proteomes" id="UP000034048">
    <property type="component" value="Unassembled WGS sequence"/>
</dbReference>